<proteinExistence type="predicted"/>
<evidence type="ECO:0000313" key="1">
    <source>
        <dbReference type="Ensembl" id="ENSRROP00000007485.1"/>
    </source>
</evidence>
<dbReference type="Ensembl" id="ENSRROT00000030964.1">
    <property type="protein sequence ID" value="ENSRROP00000007485.1"/>
    <property type="gene ID" value="ENSRROG00000027580.1"/>
</dbReference>
<dbReference type="AlphaFoldDB" id="A0A2K6NT79"/>
<keyword evidence="2" id="KW-1185">Reference proteome</keyword>
<evidence type="ECO:0000313" key="2">
    <source>
        <dbReference type="Proteomes" id="UP000233200"/>
    </source>
</evidence>
<dbReference type="Proteomes" id="UP000233200">
    <property type="component" value="Unplaced"/>
</dbReference>
<protein>
    <submittedName>
        <fullName evidence="1">Transmembrane 4 L six family member 1</fullName>
    </submittedName>
</protein>
<reference evidence="1" key="2">
    <citation type="submission" date="2025-09" db="UniProtKB">
        <authorList>
            <consortium name="Ensembl"/>
        </authorList>
    </citation>
    <scope>IDENTIFICATION</scope>
</reference>
<dbReference type="GeneTree" id="ENSGT00910000146673"/>
<sequence>MATQKEIIEKQIWLHWFDVSFLPPYTSKEALLWTSLAMECLTNLNQETLYQQEMTQSFCMAGGHAATCSPPVSHDSKSLDRGLVLTGNWKSGKKISLQRCVPQCLTNVLIFFCKHEVSLYCPDCARTPELKRSSCLGIPKCWDYRCSCQHLSSLGWNRMTAVAAVAMKIVANDVRCFLLYWLLSLELQDLATVSLWQPLAWQKDHYVLIPSASGTTPLPAPRASTFWIPPHGPSALNPSTLWNGMYLCFLSSWLLVELNSSCVLFK</sequence>
<reference evidence="1" key="1">
    <citation type="submission" date="2025-08" db="UniProtKB">
        <authorList>
            <consortium name="Ensembl"/>
        </authorList>
    </citation>
    <scope>IDENTIFICATION</scope>
</reference>
<accession>A0A2K6NT79</accession>
<organism evidence="1 2">
    <name type="scientific">Rhinopithecus roxellana</name>
    <name type="common">Golden snub-nosed monkey</name>
    <name type="synonym">Pygathrix roxellana</name>
    <dbReference type="NCBI Taxonomy" id="61622"/>
    <lineage>
        <taxon>Eukaryota</taxon>
        <taxon>Metazoa</taxon>
        <taxon>Chordata</taxon>
        <taxon>Craniata</taxon>
        <taxon>Vertebrata</taxon>
        <taxon>Euteleostomi</taxon>
        <taxon>Mammalia</taxon>
        <taxon>Eutheria</taxon>
        <taxon>Euarchontoglires</taxon>
        <taxon>Primates</taxon>
        <taxon>Haplorrhini</taxon>
        <taxon>Catarrhini</taxon>
        <taxon>Cercopithecidae</taxon>
        <taxon>Colobinae</taxon>
        <taxon>Rhinopithecus</taxon>
    </lineage>
</organism>
<name>A0A2K6NT79_RHIRO</name>